<reference evidence="2" key="1">
    <citation type="submission" date="2020-05" db="EMBL/GenBank/DDBJ databases">
        <title>Classification of alakaliphilic streptomycetes isolated from an alkaline soil next to Lonar Crater, India and a proposal for the recognition of Streptomyces alkaliterrae sp. nov.</title>
        <authorList>
            <person name="Golinska P."/>
        </authorList>
    </citation>
    <scope>NUCLEOTIDE SEQUENCE [LARGE SCALE GENOMIC DNA]</scope>
    <source>
        <strain evidence="2">OF8</strain>
    </source>
</reference>
<evidence type="ECO:0000313" key="2">
    <source>
        <dbReference type="Proteomes" id="UP000517765"/>
    </source>
</evidence>
<sequence>MDLDEAAAELAARARAWRAAGLAVAEPTWRDGTAPWPQRLETDRSRVSDPDSVGVLLSGPGETLLSVVLFRGGWADVAYFAGGDDAGALPASGIGSAAEFGTRLDVWVARVFGERGGLNASGGRGAVSGESGGAGEWSVGRVGGCRS</sequence>
<gene>
    <name evidence="1" type="ORF">H3147_12910</name>
</gene>
<dbReference type="AlphaFoldDB" id="A0A7W3WWD3"/>
<comment type="caution">
    <text evidence="1">The sequence shown here is derived from an EMBL/GenBank/DDBJ whole genome shotgun (WGS) entry which is preliminary data.</text>
</comment>
<organism evidence="1 2">
    <name type="scientific">Streptomyces alkaliterrae</name>
    <dbReference type="NCBI Taxonomy" id="2213162"/>
    <lineage>
        <taxon>Bacteria</taxon>
        <taxon>Bacillati</taxon>
        <taxon>Actinomycetota</taxon>
        <taxon>Actinomycetes</taxon>
        <taxon>Kitasatosporales</taxon>
        <taxon>Streptomycetaceae</taxon>
        <taxon>Streptomyces</taxon>
    </lineage>
</organism>
<accession>A0A7W3WWD3</accession>
<dbReference type="Proteomes" id="UP000517765">
    <property type="component" value="Unassembled WGS sequence"/>
</dbReference>
<protein>
    <submittedName>
        <fullName evidence="1">Uncharacterized protein</fullName>
    </submittedName>
</protein>
<proteinExistence type="predicted"/>
<name>A0A7W3WWD3_9ACTN</name>
<evidence type="ECO:0000313" key="1">
    <source>
        <dbReference type="EMBL" id="MBB1259727.1"/>
    </source>
</evidence>
<dbReference type="RefSeq" id="WP_181356343.1">
    <property type="nucleotide sequence ID" value="NZ_JABJXA010000064.1"/>
</dbReference>
<dbReference type="EMBL" id="JABJXA010000064">
    <property type="protein sequence ID" value="MBB1259727.1"/>
    <property type="molecule type" value="Genomic_DNA"/>
</dbReference>